<proteinExistence type="predicted"/>
<keyword evidence="4" id="KW-1185">Reference proteome</keyword>
<keyword evidence="1" id="KW-0732">Signal</keyword>
<dbReference type="SUPFAM" id="SSF51126">
    <property type="entry name" value="Pectin lyase-like"/>
    <property type="match status" value="1"/>
</dbReference>
<dbReference type="EMBL" id="CP012808">
    <property type="protein sequence ID" value="ALH95771.1"/>
    <property type="molecule type" value="Genomic_DNA"/>
</dbReference>
<gene>
    <name evidence="3" type="ORF">AOY20_09635</name>
</gene>
<accession>A0A0N7GXV5</accession>
<dbReference type="InterPro" id="IPR011050">
    <property type="entry name" value="Pectin_lyase_fold/virulence"/>
</dbReference>
<dbReference type="KEGG" id="aei:AOY20_09635"/>
<dbReference type="RefSeq" id="WP_054581660.1">
    <property type="nucleotide sequence ID" value="NZ_CP012808.1"/>
</dbReference>
<dbReference type="Pfam" id="PF05860">
    <property type="entry name" value="TPS"/>
    <property type="match status" value="1"/>
</dbReference>
<dbReference type="InterPro" id="IPR012334">
    <property type="entry name" value="Pectin_lyas_fold"/>
</dbReference>
<dbReference type="Pfam" id="PF05594">
    <property type="entry name" value="Fil_haemagg"/>
    <property type="match status" value="5"/>
</dbReference>
<feature type="domain" description="Filamentous haemagglutinin FhaB/tRNA nuclease CdiA-like TPS" evidence="2">
    <location>
        <begin position="40"/>
        <end position="160"/>
    </location>
</feature>
<dbReference type="Gene3D" id="2.160.20.10">
    <property type="entry name" value="Single-stranded right-handed beta-helix, Pectin lyase-like"/>
    <property type="match status" value="1"/>
</dbReference>
<name>A0A0N7GXV5_9GAMM</name>
<evidence type="ECO:0000313" key="3">
    <source>
        <dbReference type="EMBL" id="ALH95771.1"/>
    </source>
</evidence>
<dbReference type="InterPro" id="IPR008619">
    <property type="entry name" value="Filamentous_hemagglutn_rpt"/>
</dbReference>
<reference evidence="3 4" key="1">
    <citation type="journal article" date="2015" name="Int. J. Syst. Evol. Microbiol.">
        <title>Acinetobacter equi sp. nov. isolated from horse faeces.</title>
        <authorList>
            <person name="Poppel M.T."/>
            <person name="Skiebe E."/>
            <person name="Laue M."/>
            <person name="Bergmann H."/>
            <person name="Ebersberger I."/>
            <person name="Garn T."/>
            <person name="Fruth A."/>
            <person name="Baumgardt S."/>
            <person name="Busse H.J."/>
            <person name="Wilharm G."/>
        </authorList>
    </citation>
    <scope>NUCLEOTIDE SEQUENCE [LARGE SCALE GENOMIC DNA]</scope>
    <source>
        <strain evidence="3 4">114</strain>
    </source>
</reference>
<dbReference type="STRING" id="1324350.AOY20_09635"/>
<evidence type="ECO:0000313" key="4">
    <source>
        <dbReference type="Proteomes" id="UP000064939"/>
    </source>
</evidence>
<dbReference type="AlphaFoldDB" id="A0A0N7GXV5"/>
<dbReference type="InterPro" id="IPR008638">
    <property type="entry name" value="FhaB/CdiA-like_TPS"/>
</dbReference>
<dbReference type="OrthoDB" id="2664633at2"/>
<protein>
    <submittedName>
        <fullName evidence="3">Filamentous hemagglutinin</fullName>
    </submittedName>
</protein>
<dbReference type="NCBIfam" id="TIGR01901">
    <property type="entry name" value="adhes_NPXG"/>
    <property type="match status" value="1"/>
</dbReference>
<dbReference type="NCBIfam" id="TIGR01731">
    <property type="entry name" value="fil_hemag_20aa"/>
    <property type="match status" value="12"/>
</dbReference>
<feature type="chain" id="PRO_5006012283" evidence="1">
    <location>
        <begin position="28"/>
        <end position="847"/>
    </location>
</feature>
<dbReference type="InterPro" id="IPR010069">
    <property type="entry name" value="CdiA_FHA1_rpt"/>
</dbReference>
<dbReference type="SMART" id="SM00912">
    <property type="entry name" value="Haemagg_act"/>
    <property type="match status" value="1"/>
</dbReference>
<sequence>MKDKQNLMKLNPLAVSVLMALPVVASAADISISNGSISTANGVPVININQANGNGISHNIYDRLNVGREGVVFNNSQNGANSVLAGQIAGNSNLASGTANVILNEVTSRNASTLNGMMEVAGDKAQLIIANPNGITCNDCGFINSDKVTLTTGSPSMVNGELQGFSVSGGTITTNGLTSDSPTAILARSIVVNGEIRTTNNSDLTLIAGNNVIDNDNNITGTVRATGSRNTYAIDVARLGGMYANKINLVSTENGVGVRNLGVIAAGQEGLQITSNGRLLNSNAQMLSAGAIGIKTNGALENTTGQIAGIGDISIDTTKGAITNTRAGNISSASNVFVNSGRVDNTNGKIAATGMVAINTNNTELTNSGKGNTVGIEAGIVALETGTLNNRNGQIQGGYIGAQSTNVNNNGGMIQSAGDIDISSTNNIDNTSGLIRSGNGQIRLAAANRITNRNTRTADTTGNDALGIISTKQGVQLSAATVDNSNGQVSTTGTVGIQATTVNNSSGQIQTESNVAIKAGTVNNSQSSITGKTGVDIELTGDLTNSLAFISAEEGTINVQARNIANTGGVMVAENISLNATNNVNNAPGLIAATEKLTVNAGNTVTNTNSDNFGSRYGAYLGMGQQPGGMIGNAGVEINARTLNNNSSRIVAENGTLNLTATGTFSNDRSLLVAGVGESTITANSLSSNYSTIYSAGDLAINAGSMSLYSSGSLIDNNATGIVAADGSLAINVAGNFTNYGWITGQESVTVNSTRALQNRGTIYSQNETTVSGTTSVTNNGDIVGDAKVTVTSNGTIANAGNMFSEGQADINGNRVQNTNRNAVLGGRQGLELHGNTVTGNGSVIGL</sequence>
<organism evidence="3 4">
    <name type="scientific">Acinetobacter equi</name>
    <dbReference type="NCBI Taxonomy" id="1324350"/>
    <lineage>
        <taxon>Bacteria</taxon>
        <taxon>Pseudomonadati</taxon>
        <taxon>Pseudomonadota</taxon>
        <taxon>Gammaproteobacteria</taxon>
        <taxon>Moraxellales</taxon>
        <taxon>Moraxellaceae</taxon>
        <taxon>Acinetobacter</taxon>
    </lineage>
</organism>
<dbReference type="Proteomes" id="UP000064939">
    <property type="component" value="Chromosome"/>
</dbReference>
<evidence type="ECO:0000259" key="2">
    <source>
        <dbReference type="SMART" id="SM00912"/>
    </source>
</evidence>
<evidence type="ECO:0000256" key="1">
    <source>
        <dbReference type="SAM" id="SignalP"/>
    </source>
</evidence>
<feature type="signal peptide" evidence="1">
    <location>
        <begin position="1"/>
        <end position="27"/>
    </location>
</feature>